<dbReference type="EMBL" id="JAUQYP010000001">
    <property type="protein sequence ID" value="MDO8107087.1"/>
    <property type="molecule type" value="Genomic_DNA"/>
</dbReference>
<feature type="chain" id="PRO_5045645064" evidence="1">
    <location>
        <begin position="33"/>
        <end position="509"/>
    </location>
</feature>
<dbReference type="Proteomes" id="UP001232536">
    <property type="component" value="Unassembled WGS sequence"/>
</dbReference>
<reference evidence="2 3" key="1">
    <citation type="submission" date="2023-07" db="EMBL/GenBank/DDBJ databases">
        <title>Description of novel actinomycetes strains, isolated from tidal flat sediment.</title>
        <authorList>
            <person name="Lu C."/>
        </authorList>
    </citation>
    <scope>NUCLEOTIDE SEQUENCE [LARGE SCALE GENOMIC DNA]</scope>
    <source>
        <strain evidence="2 3">SYSU T00b441</strain>
    </source>
</reference>
<sequence length="509" mass="52919">MSGRHRATSPRWPFVVTSVATLGLVGVSMAPAAAGGGLAPGDSVEGDGIYDANVSISSTGDVRYLVEGSDPVLYGAANDDLNSAVNTKNGCLGAAGGFGDVDRKDSFTFELADTVSDFSLRMLDFGDYNPNHSTNHSVVMTAYDSAGNAIPGATDTLAFTTGTATNPTEMWYTGDACTATEGQPGNYLFSVAGTGIAKVTLEVVQGLDPNIAFTDLNYTLESDLSSELMAGRDGPAVGEVGITHAGDVAYLTVDVDAPWVIYRTHVDVVDDPADFPQTKGGLIPGQFTYLTGPYVPGVSSDSIALPLPDSCTNYVAFHADLLKLSEPGSYWATDVVSALQGTTKDGGPVLPERSDSASALGAPDGVFYSLGFGGSIEVAFGSRIYNSGSADDLAGVEITNGRASYPEEKATVEFLYNGTWYPSADSLTNATEVSFVSLPAGIPYADAVRITDDTDPALHIGSADGFDLDAVKAHQLVDATASGWADTYGVLVGNNWSMYLPYSLSCAQD</sequence>
<gene>
    <name evidence="2" type="ORF">Q6348_07735</name>
</gene>
<feature type="signal peptide" evidence="1">
    <location>
        <begin position="1"/>
        <end position="32"/>
    </location>
</feature>
<evidence type="ECO:0000313" key="3">
    <source>
        <dbReference type="Proteomes" id="UP001232536"/>
    </source>
</evidence>
<dbReference type="Gene3D" id="2.60.40.10">
    <property type="entry name" value="Immunoglobulins"/>
    <property type="match status" value="1"/>
</dbReference>
<protein>
    <submittedName>
        <fullName evidence="2">Uncharacterized protein</fullName>
    </submittedName>
</protein>
<proteinExistence type="predicted"/>
<keyword evidence="3" id="KW-1185">Reference proteome</keyword>
<dbReference type="RefSeq" id="WP_304600723.1">
    <property type="nucleotide sequence ID" value="NZ_JAUQYO010000001.1"/>
</dbReference>
<name>A0ABT9D885_9CELL</name>
<accession>A0ABT9D885</accession>
<comment type="caution">
    <text evidence="2">The sequence shown here is derived from an EMBL/GenBank/DDBJ whole genome shotgun (WGS) entry which is preliminary data.</text>
</comment>
<evidence type="ECO:0000313" key="2">
    <source>
        <dbReference type="EMBL" id="MDO8107087.1"/>
    </source>
</evidence>
<keyword evidence="1" id="KW-0732">Signal</keyword>
<dbReference type="InterPro" id="IPR013783">
    <property type="entry name" value="Ig-like_fold"/>
</dbReference>
<organism evidence="2 3">
    <name type="scientific">Actinotalea lenta</name>
    <dbReference type="NCBI Taxonomy" id="3064654"/>
    <lineage>
        <taxon>Bacteria</taxon>
        <taxon>Bacillati</taxon>
        <taxon>Actinomycetota</taxon>
        <taxon>Actinomycetes</taxon>
        <taxon>Micrococcales</taxon>
        <taxon>Cellulomonadaceae</taxon>
        <taxon>Actinotalea</taxon>
    </lineage>
</organism>
<evidence type="ECO:0000256" key="1">
    <source>
        <dbReference type="SAM" id="SignalP"/>
    </source>
</evidence>